<proteinExistence type="predicted"/>
<dbReference type="Proteomes" id="UP000469292">
    <property type="component" value="Unassembled WGS sequence"/>
</dbReference>
<feature type="transmembrane region" description="Helical" evidence="6">
    <location>
        <begin position="687"/>
        <end position="708"/>
    </location>
</feature>
<protein>
    <submittedName>
        <fullName evidence="8">YhgE/Pip domain-containing protein</fullName>
    </submittedName>
</protein>
<feature type="domain" description="ABC-2 type transporter transmembrane" evidence="7">
    <location>
        <begin position="26"/>
        <end position="187"/>
    </location>
</feature>
<dbReference type="NCBIfam" id="TIGR03062">
    <property type="entry name" value="pip_yhgE_Cterm"/>
    <property type="match status" value="1"/>
</dbReference>
<keyword evidence="9" id="KW-1185">Reference proteome</keyword>
<dbReference type="AlphaFoldDB" id="A0A6I5NBJ9"/>
<evidence type="ECO:0000256" key="4">
    <source>
        <dbReference type="ARBA" id="ARBA00023136"/>
    </source>
</evidence>
<feature type="transmembrane region" description="Helical" evidence="6">
    <location>
        <begin position="526"/>
        <end position="546"/>
    </location>
</feature>
<comment type="caution">
    <text evidence="8">The sequence shown here is derived from an EMBL/GenBank/DDBJ whole genome shotgun (WGS) entry which is preliminary data.</text>
</comment>
<comment type="subcellular location">
    <subcellularLocation>
        <location evidence="1">Membrane</location>
        <topology evidence="1">Multi-pass membrane protein</topology>
    </subcellularLocation>
</comment>
<dbReference type="GO" id="GO:0016020">
    <property type="term" value="C:membrane"/>
    <property type="evidence" value="ECO:0007669"/>
    <property type="project" value="UniProtKB-SubCell"/>
</dbReference>
<evidence type="ECO:0000313" key="9">
    <source>
        <dbReference type="Proteomes" id="UP000469292"/>
    </source>
</evidence>
<feature type="compositionally biased region" description="Basic residues" evidence="5">
    <location>
        <begin position="860"/>
        <end position="889"/>
    </location>
</feature>
<evidence type="ECO:0000256" key="6">
    <source>
        <dbReference type="SAM" id="Phobius"/>
    </source>
</evidence>
<dbReference type="EMBL" id="VYSG01000001">
    <property type="protein sequence ID" value="NEG69870.1"/>
    <property type="molecule type" value="Genomic_DNA"/>
</dbReference>
<dbReference type="InterPro" id="IPR013525">
    <property type="entry name" value="ABC2_TM"/>
</dbReference>
<keyword evidence="2 6" id="KW-0812">Transmembrane</keyword>
<keyword evidence="4 6" id="KW-0472">Membrane</keyword>
<dbReference type="GO" id="GO:0140359">
    <property type="term" value="F:ABC-type transporter activity"/>
    <property type="evidence" value="ECO:0007669"/>
    <property type="project" value="InterPro"/>
</dbReference>
<feature type="region of interest" description="Disordered" evidence="5">
    <location>
        <begin position="851"/>
        <end position="952"/>
    </location>
</feature>
<feature type="domain" description="ABC-2 type transporter transmembrane" evidence="7">
    <location>
        <begin position="484"/>
        <end position="703"/>
    </location>
</feature>
<feature type="transmembrane region" description="Helical" evidence="6">
    <location>
        <begin position="21"/>
        <end position="44"/>
    </location>
</feature>
<feature type="transmembrane region" description="Helical" evidence="6">
    <location>
        <begin position="629"/>
        <end position="648"/>
    </location>
</feature>
<feature type="transmembrane region" description="Helical" evidence="6">
    <location>
        <begin position="599"/>
        <end position="617"/>
    </location>
</feature>
<dbReference type="InterPro" id="IPR017500">
    <property type="entry name" value="Phage_infect_YhgE_N"/>
</dbReference>
<evidence type="ECO:0000256" key="2">
    <source>
        <dbReference type="ARBA" id="ARBA00022692"/>
    </source>
</evidence>
<dbReference type="Gene3D" id="3.40.1710.10">
    <property type="entry name" value="abc type-2 transporter like domain"/>
    <property type="match status" value="1"/>
</dbReference>
<organism evidence="8 9">
    <name type="scientific">Bifidobacterium choloepi</name>
    <dbReference type="NCBI Taxonomy" id="2614131"/>
    <lineage>
        <taxon>Bacteria</taxon>
        <taxon>Bacillati</taxon>
        <taxon>Actinomycetota</taxon>
        <taxon>Actinomycetes</taxon>
        <taxon>Bifidobacteriales</taxon>
        <taxon>Bifidobacteriaceae</taxon>
        <taxon>Bifidobacterium</taxon>
    </lineage>
</organism>
<dbReference type="NCBIfam" id="TIGR03061">
    <property type="entry name" value="pip_yhgE_Nterm"/>
    <property type="match status" value="1"/>
</dbReference>
<dbReference type="Pfam" id="PF12698">
    <property type="entry name" value="ABC2_membrane_3"/>
    <property type="match status" value="2"/>
</dbReference>
<evidence type="ECO:0000256" key="5">
    <source>
        <dbReference type="SAM" id="MobiDB-lite"/>
    </source>
</evidence>
<evidence type="ECO:0000259" key="7">
    <source>
        <dbReference type="Pfam" id="PF12698"/>
    </source>
</evidence>
<keyword evidence="3 6" id="KW-1133">Transmembrane helix</keyword>
<sequence>MGNILAILRRDFKRLIRVPSAWVITIGLIVIPCMYAWFNIYGFWNPYGNTSAIKVAIANEDKGADSSLMGEMNLGDQIVAKLKTNDELGWQFDDESTAMQCVESGECYAAIVIPSDFSSKVANILTDTSSKPTLEYYVNEKANAIAPRITEVGATTVDREVNSTFVSTVSGIVTDLLNKANTQIQTQTGTTVSTAVNTLTETKTKLEDARKTLEGLEGKLESIPGKTATARDALDHVQSAATDASGGLKTASDLLTKTQGAVNDFQAQAQQAFNTGGSLLTKAARNATSDVSAITSGVTTANGYVSGALGTLSTVNSTVDGILTDLKGIDLSSVSTSANTQLQSLISELESRNADAATSISDLKTLSSSIDKTATSLDGFMDTFNSATDKTVDDLDSASSTLADSALPQLNSGLSSLATAAGSLSGSAAGSTALISQTSAVLDQLDTVASSGTTALESTDTLLGRLVDKIDQLSTDLTALASSNTLATLLGNDGTLDTSAIAEFMMSPTVLKTTTLYPINSYGSGMAPLFTSLSLWVGVFMLMALFKLEVDDEGLQHRYVTAGQKYWARFLLLAPIAALQGILCSIGDLIIGVQCVNRPVFVLTAMLISLCYLSICYMLSTVFMHVGKALIIVFVMVMIPGASGLYPIEMLPKFFQELHPLFPFTYAIAAFRETIGGFYDGHWIKDILTLLLFAAIAFAMGLLLRPLLTNLIRLFAREAEESDMINSEKIYLPERRYSAAMALEALSDRGGYRKQIQGRAQRFAERYPKLLKGALIAGIIVPFALFIVFSVVNDGKKMVALAAWCIWLLIIIAFLMIVEYIRDSLSRQAELSTLNDDAIVGLLYKSNHARSVARDEREAKRQRRHHVRLAKRASKLADKRAKHTGKHGRHGEPEPDTRQIPAVRTDNAVPDDFTGHGNGHGNNGNNGSSHGNNGNGNNGNDHNGNDHNGKER</sequence>
<gene>
    <name evidence="8" type="ORF">F6S87_04490</name>
</gene>
<feature type="compositionally biased region" description="Basic and acidic residues" evidence="5">
    <location>
        <begin position="943"/>
        <end position="952"/>
    </location>
</feature>
<evidence type="ECO:0000256" key="3">
    <source>
        <dbReference type="ARBA" id="ARBA00022989"/>
    </source>
</evidence>
<evidence type="ECO:0000313" key="8">
    <source>
        <dbReference type="EMBL" id="NEG69870.1"/>
    </source>
</evidence>
<accession>A0A6I5NBJ9</accession>
<dbReference type="InterPro" id="IPR017501">
    <property type="entry name" value="Phage_infect_YhgE_C"/>
</dbReference>
<feature type="transmembrane region" description="Helical" evidence="6">
    <location>
        <begin position="567"/>
        <end position="593"/>
    </location>
</feature>
<evidence type="ECO:0000256" key="1">
    <source>
        <dbReference type="ARBA" id="ARBA00004141"/>
    </source>
</evidence>
<feature type="transmembrane region" description="Helical" evidence="6">
    <location>
        <begin position="770"/>
        <end position="792"/>
    </location>
</feature>
<dbReference type="InterPro" id="IPR051328">
    <property type="entry name" value="T7SS_ABC-Transporter"/>
</dbReference>
<feature type="transmembrane region" description="Helical" evidence="6">
    <location>
        <begin position="798"/>
        <end position="818"/>
    </location>
</feature>
<name>A0A6I5NBJ9_9BIFI</name>
<reference evidence="8 9" key="1">
    <citation type="submission" date="2019-09" db="EMBL/GenBank/DDBJ databases">
        <title>Phylogenetic characterization of a novel taxon of the genus Bifidobacterium: Bifidobacterium choloepi sp. nov.</title>
        <authorList>
            <person name="Modesto M."/>
            <person name="Satti M."/>
        </authorList>
    </citation>
    <scope>NUCLEOTIDE SEQUENCE [LARGE SCALE GENOMIC DNA]</scope>
    <source>
        <strain evidence="8 9">BRDM6</strain>
    </source>
</reference>
<dbReference type="RefSeq" id="WP_163227389.1">
    <property type="nucleotide sequence ID" value="NZ_VYSG01000001.1"/>
</dbReference>
<dbReference type="PANTHER" id="PTHR43077">
    <property type="entry name" value="TRANSPORT PERMEASE YVFS-RELATED"/>
    <property type="match status" value="1"/>
</dbReference>
<dbReference type="PANTHER" id="PTHR43077:SF10">
    <property type="entry name" value="TRANSPORT PERMEASE PROTEIN"/>
    <property type="match status" value="1"/>
</dbReference>